<dbReference type="EMBL" id="LOHZ01000047">
    <property type="protein sequence ID" value="KYO63807.1"/>
    <property type="molecule type" value="Genomic_DNA"/>
</dbReference>
<name>A0A162M3U4_9FIRM</name>
<dbReference type="PATRIC" id="fig|520767.4.peg.2420"/>
<protein>
    <recommendedName>
        <fullName evidence="2">Pyruvate/ketoisovalerate oxidoreductase catalytic domain-containing protein</fullName>
    </recommendedName>
</protein>
<evidence type="ECO:0000256" key="1">
    <source>
        <dbReference type="ARBA" id="ARBA00023002"/>
    </source>
</evidence>
<dbReference type="Gene3D" id="3.40.920.10">
    <property type="entry name" value="Pyruvate-ferredoxin oxidoreductase, PFOR, domain III"/>
    <property type="match status" value="1"/>
</dbReference>
<dbReference type="InterPro" id="IPR019752">
    <property type="entry name" value="Pyrv/ketoisovalerate_OxRed_cat"/>
</dbReference>
<dbReference type="OrthoDB" id="9789125at2"/>
<dbReference type="RefSeq" id="WP_068749374.1">
    <property type="nucleotide sequence ID" value="NZ_LOHZ01000047.1"/>
</dbReference>
<dbReference type="SUPFAM" id="SSF53323">
    <property type="entry name" value="Pyruvate-ferredoxin oxidoreductase, PFOR, domain III"/>
    <property type="match status" value="1"/>
</dbReference>
<dbReference type="Proteomes" id="UP000075737">
    <property type="component" value="Unassembled WGS sequence"/>
</dbReference>
<dbReference type="InterPro" id="IPR002869">
    <property type="entry name" value="Pyrv_flavodox_OxRed_cen"/>
</dbReference>
<comment type="caution">
    <text evidence="3">The sequence shown here is derived from an EMBL/GenBank/DDBJ whole genome shotgun (WGS) entry which is preliminary data.</text>
</comment>
<accession>A0A162M3U4</accession>
<keyword evidence="4" id="KW-1185">Reference proteome</keyword>
<dbReference type="InterPro" id="IPR052198">
    <property type="entry name" value="IorB_Oxidoreductase"/>
</dbReference>
<proteinExistence type="predicted"/>
<dbReference type="PANTHER" id="PTHR43854">
    <property type="entry name" value="INDOLEPYRUVATE OXIDOREDUCTASE SUBUNIT IORB"/>
    <property type="match status" value="1"/>
</dbReference>
<dbReference type="NCBIfam" id="NF005325">
    <property type="entry name" value="PRK06853.1-5"/>
    <property type="match status" value="1"/>
</dbReference>
<dbReference type="PANTHER" id="PTHR43854:SF1">
    <property type="entry name" value="INDOLEPYRUVATE OXIDOREDUCTASE SUBUNIT IORB"/>
    <property type="match status" value="1"/>
</dbReference>
<sequence length="191" mass="21030">MTVKNIFISGVGGQGTILAGKVITRALIEHGFDVKMSEIHGMAQRGGSVVTQIRYGEKVYSPVIEKGKADVLLAFEKLEALRYIDFLSNDGTLILNDLEIPPSTVLAGKEKYPENITEFVKNNIKNALIIDAVSKAKELGDVRVQNIILTGALAKVMSFDEEKFVKVIEEVVPEKYVEINVKAFKLGHKLV</sequence>
<dbReference type="STRING" id="520767.ATZ99_22870"/>
<feature type="domain" description="Pyruvate/ketoisovalerate oxidoreductase catalytic" evidence="2">
    <location>
        <begin position="12"/>
        <end position="188"/>
    </location>
</feature>
<reference evidence="3 4" key="1">
    <citation type="submission" date="2015-12" db="EMBL/GenBank/DDBJ databases">
        <title>Draft genome of Thermovenabulum gondwanense isolated from a red thermophilic microbial mat colonisisng an outflow channel of a bore well.</title>
        <authorList>
            <person name="Patel B.K."/>
        </authorList>
    </citation>
    <scope>NUCLEOTIDE SEQUENCE [LARGE SCALE GENOMIC DNA]</scope>
    <source>
        <strain evidence="3 4">R270</strain>
    </source>
</reference>
<organism evidence="3 4">
    <name type="scientific">Thermovenabulum gondwanense</name>
    <dbReference type="NCBI Taxonomy" id="520767"/>
    <lineage>
        <taxon>Bacteria</taxon>
        <taxon>Bacillati</taxon>
        <taxon>Bacillota</taxon>
        <taxon>Clostridia</taxon>
        <taxon>Thermosediminibacterales</taxon>
        <taxon>Thermosediminibacteraceae</taxon>
        <taxon>Thermovenabulum</taxon>
    </lineage>
</organism>
<keyword evidence="1" id="KW-0560">Oxidoreductase</keyword>
<gene>
    <name evidence="3" type="ORF">ATZ99_22870</name>
</gene>
<evidence type="ECO:0000259" key="2">
    <source>
        <dbReference type="Pfam" id="PF01558"/>
    </source>
</evidence>
<dbReference type="GO" id="GO:0016903">
    <property type="term" value="F:oxidoreductase activity, acting on the aldehyde or oxo group of donors"/>
    <property type="evidence" value="ECO:0007669"/>
    <property type="project" value="InterPro"/>
</dbReference>
<dbReference type="Pfam" id="PF01558">
    <property type="entry name" value="POR"/>
    <property type="match status" value="1"/>
</dbReference>
<evidence type="ECO:0000313" key="3">
    <source>
        <dbReference type="EMBL" id="KYO63807.1"/>
    </source>
</evidence>
<evidence type="ECO:0000313" key="4">
    <source>
        <dbReference type="Proteomes" id="UP000075737"/>
    </source>
</evidence>
<dbReference type="AlphaFoldDB" id="A0A162M3U4"/>